<organism evidence="1 2">
    <name type="scientific">Karstenula rhodostoma CBS 690.94</name>
    <dbReference type="NCBI Taxonomy" id="1392251"/>
    <lineage>
        <taxon>Eukaryota</taxon>
        <taxon>Fungi</taxon>
        <taxon>Dikarya</taxon>
        <taxon>Ascomycota</taxon>
        <taxon>Pezizomycotina</taxon>
        <taxon>Dothideomycetes</taxon>
        <taxon>Pleosporomycetidae</taxon>
        <taxon>Pleosporales</taxon>
        <taxon>Massarineae</taxon>
        <taxon>Didymosphaeriaceae</taxon>
        <taxon>Karstenula</taxon>
    </lineage>
</organism>
<accession>A0A9P4UDJ6</accession>
<keyword evidence="2" id="KW-1185">Reference proteome</keyword>
<dbReference type="EMBL" id="MU001498">
    <property type="protein sequence ID" value="KAF2446225.1"/>
    <property type="molecule type" value="Genomic_DNA"/>
</dbReference>
<comment type="caution">
    <text evidence="1">The sequence shown here is derived from an EMBL/GenBank/DDBJ whole genome shotgun (WGS) entry which is preliminary data.</text>
</comment>
<protein>
    <submittedName>
        <fullName evidence="1">Uncharacterized protein</fullName>
    </submittedName>
</protein>
<name>A0A9P4UDJ6_9PLEO</name>
<gene>
    <name evidence="1" type="ORF">P171DRAFT_511973</name>
</gene>
<dbReference type="Proteomes" id="UP000799764">
    <property type="component" value="Unassembled WGS sequence"/>
</dbReference>
<evidence type="ECO:0000313" key="1">
    <source>
        <dbReference type="EMBL" id="KAF2446225.1"/>
    </source>
</evidence>
<reference evidence="1" key="1">
    <citation type="journal article" date="2020" name="Stud. Mycol.">
        <title>101 Dothideomycetes genomes: a test case for predicting lifestyles and emergence of pathogens.</title>
        <authorList>
            <person name="Haridas S."/>
            <person name="Albert R."/>
            <person name="Binder M."/>
            <person name="Bloem J."/>
            <person name="Labutti K."/>
            <person name="Salamov A."/>
            <person name="Andreopoulos B."/>
            <person name="Baker S."/>
            <person name="Barry K."/>
            <person name="Bills G."/>
            <person name="Bluhm B."/>
            <person name="Cannon C."/>
            <person name="Castanera R."/>
            <person name="Culley D."/>
            <person name="Daum C."/>
            <person name="Ezra D."/>
            <person name="Gonzalez J."/>
            <person name="Henrissat B."/>
            <person name="Kuo A."/>
            <person name="Liang C."/>
            <person name="Lipzen A."/>
            <person name="Lutzoni F."/>
            <person name="Magnuson J."/>
            <person name="Mondo S."/>
            <person name="Nolan M."/>
            <person name="Ohm R."/>
            <person name="Pangilinan J."/>
            <person name="Park H.-J."/>
            <person name="Ramirez L."/>
            <person name="Alfaro M."/>
            <person name="Sun H."/>
            <person name="Tritt A."/>
            <person name="Yoshinaga Y."/>
            <person name="Zwiers L.-H."/>
            <person name="Turgeon B."/>
            <person name="Goodwin S."/>
            <person name="Spatafora J."/>
            <person name="Crous P."/>
            <person name="Grigoriev I."/>
        </authorList>
    </citation>
    <scope>NUCLEOTIDE SEQUENCE</scope>
    <source>
        <strain evidence="1">CBS 690.94</strain>
    </source>
</reference>
<evidence type="ECO:0000313" key="2">
    <source>
        <dbReference type="Proteomes" id="UP000799764"/>
    </source>
</evidence>
<sequence>MASDGYFKRTSPRRITKTPQWVLCGCDGFDGSRSGYGIRPGFFLRGGPSGDGDFSPTAPDENTNGLASINFLFHSNGHKPRHPPTADYDRSRAVAQTTTSYALCEPFAPHFPPSQTRYWGQTFTRMEAPITALTAYQPRAVFLHGYYNPAAHIPEGSLGD</sequence>
<dbReference type="AlphaFoldDB" id="A0A9P4UDJ6"/>
<proteinExistence type="predicted"/>